<keyword evidence="8 12" id="KW-0833">Ubl conjugation pathway</keyword>
<comment type="subcellular location">
    <subcellularLocation>
        <location evidence="2">Nucleus</location>
    </subcellularLocation>
</comment>
<dbReference type="PANTHER" id="PTHR11254:SF67">
    <property type="entry name" value="E3 UBIQUITIN-PROTEIN LIGASE HUWE1"/>
    <property type="match status" value="1"/>
</dbReference>
<dbReference type="GO" id="GO:0005737">
    <property type="term" value="C:cytoplasm"/>
    <property type="evidence" value="ECO:0007669"/>
    <property type="project" value="TreeGrafter"/>
</dbReference>
<feature type="compositionally biased region" description="Basic and acidic residues" evidence="13">
    <location>
        <begin position="3281"/>
        <end position="3305"/>
    </location>
</feature>
<dbReference type="EC" id="2.3.2.26" evidence="4"/>
<dbReference type="InterPro" id="IPR035983">
    <property type="entry name" value="Hect_E3_ubiquitin_ligase"/>
</dbReference>
<feature type="compositionally biased region" description="Acidic residues" evidence="13">
    <location>
        <begin position="2144"/>
        <end position="2194"/>
    </location>
</feature>
<feature type="compositionally biased region" description="Basic and acidic residues" evidence="13">
    <location>
        <begin position="2595"/>
        <end position="2609"/>
    </location>
</feature>
<feature type="region of interest" description="Disordered" evidence="13">
    <location>
        <begin position="2144"/>
        <end position="2231"/>
    </location>
</feature>
<feature type="region of interest" description="Disordered" evidence="13">
    <location>
        <begin position="3178"/>
        <end position="3221"/>
    </location>
</feature>
<dbReference type="Pfam" id="PF06025">
    <property type="entry name" value="DUF913"/>
    <property type="match status" value="1"/>
</dbReference>
<evidence type="ECO:0000259" key="15">
    <source>
        <dbReference type="PROSITE" id="PS50237"/>
    </source>
</evidence>
<comment type="similarity">
    <text evidence="11">Belongs to the UPL family. TOM1/PTR1 subfamily.</text>
</comment>
<comment type="caution">
    <text evidence="16">The sequence shown here is derived from an EMBL/GenBank/DDBJ whole genome shotgun (WGS) entry which is preliminary data.</text>
</comment>
<dbReference type="InterPro" id="IPR025527">
    <property type="entry name" value="HUWE1/Rev1_UBM"/>
</dbReference>
<dbReference type="InterPro" id="IPR015940">
    <property type="entry name" value="UBA"/>
</dbReference>
<evidence type="ECO:0000256" key="5">
    <source>
        <dbReference type="ARBA" id="ARBA00022448"/>
    </source>
</evidence>
<feature type="region of interest" description="Disordered" evidence="13">
    <location>
        <begin position="2391"/>
        <end position="2412"/>
    </location>
</feature>
<feature type="compositionally biased region" description="Basic and acidic residues" evidence="13">
    <location>
        <begin position="3351"/>
        <end position="3363"/>
    </location>
</feature>
<dbReference type="Pfam" id="PF00627">
    <property type="entry name" value="UBA"/>
    <property type="match status" value="1"/>
</dbReference>
<feature type="region of interest" description="Disordered" evidence="13">
    <location>
        <begin position="3281"/>
        <end position="3363"/>
    </location>
</feature>
<dbReference type="Gene3D" id="3.30.2410.10">
    <property type="entry name" value="Hect, E3 ligase catalytic domain"/>
    <property type="match status" value="1"/>
</dbReference>
<organism evidence="16 17">
    <name type="scientific">Cylicocyclus nassatus</name>
    <name type="common">Nematode worm</name>
    <dbReference type="NCBI Taxonomy" id="53992"/>
    <lineage>
        <taxon>Eukaryota</taxon>
        <taxon>Metazoa</taxon>
        <taxon>Ecdysozoa</taxon>
        <taxon>Nematoda</taxon>
        <taxon>Chromadorea</taxon>
        <taxon>Rhabditida</taxon>
        <taxon>Rhabditina</taxon>
        <taxon>Rhabditomorpha</taxon>
        <taxon>Strongyloidea</taxon>
        <taxon>Strongylidae</taxon>
        <taxon>Cylicocyclus</taxon>
    </lineage>
</organism>
<evidence type="ECO:0000313" key="16">
    <source>
        <dbReference type="EMBL" id="CAJ0602849.1"/>
    </source>
</evidence>
<feature type="compositionally biased region" description="Polar residues" evidence="13">
    <location>
        <begin position="2522"/>
        <end position="2531"/>
    </location>
</feature>
<keyword evidence="17" id="KW-1185">Reference proteome</keyword>
<dbReference type="InterPro" id="IPR004170">
    <property type="entry name" value="WWE_dom"/>
</dbReference>
<proteinExistence type="inferred from homology"/>
<accession>A0AA36H373</accession>
<name>A0AA36H373_CYLNA</name>
<evidence type="ECO:0000256" key="8">
    <source>
        <dbReference type="ARBA" id="ARBA00022786"/>
    </source>
</evidence>
<dbReference type="GO" id="GO:0061630">
    <property type="term" value="F:ubiquitin protein ligase activity"/>
    <property type="evidence" value="ECO:0007669"/>
    <property type="project" value="UniProtKB-EC"/>
</dbReference>
<dbReference type="FunFam" id="3.90.1750.10:FF:000026">
    <property type="entry name" value="E3 ubiquitin-protein ligase HACE1"/>
    <property type="match status" value="1"/>
</dbReference>
<dbReference type="FunFam" id="3.30.2160.10:FF:000001">
    <property type="entry name" value="E3 ubiquitin-protein ligase NEDD4-like"/>
    <property type="match status" value="1"/>
</dbReference>
<dbReference type="GO" id="GO:0051028">
    <property type="term" value="P:mRNA transport"/>
    <property type="evidence" value="ECO:0007669"/>
    <property type="project" value="UniProtKB-KW"/>
</dbReference>
<sequence length="3858" mass="426747">MKIDHQNFSPCNGELPPLCANLIETIKNATTVERFIEELNRARDLQAILGKTELSRWADVLNRCDEILEDATVIQNYEMKVDKCPITKYNTISILRFTGLLFDCTSTRRIYASTDRIIRLTECTDMDLVSEVLRLLQTISKRSKFLTQRLCPEDQASLVMSLTAMAQCWGGKLRNLKMKDCVRSDVKLPPLFPFTFTDSKAKNSIVFERHMVNQPLLKVVDEFAAGMTPEDRYSLLARIRMLRNFEVCEHRMQCLIVRLLSISTLIYCKCQPDEVQINALLYSGFIEEAVALLKVDLNSHELMDPIQTEALRMLCSVVSLEKVSRTSQILDVLSAGSYHGFLAVFTRNIVEDMKRNLLNTPGKPSVALSTALLSFIYHLSNADPGGEALAACGLTQTLLSVISHHGLPLDQACLATRCTRITDNFTTIDVTGFNNCKGMDICIDRLIYEVDECRKEQPFVIDTSGDVDDDSVGSVFVRAPAVGKTCHPQRSGLIKALITFIKRAIQESQFQDSIRHIMEGQLPDALMHIISNTEYYSASLYHHATQLVVNFIYQEPSQLSILQSRHVPYVILQSMLRKELPNSRDVISHMGNVFTALCLNEKGLKQFKAYAPFDHVFNIVLSIKFIVTMKKKRSEMNDAAQGIGSSLDDLLRHQPTLKPLMLDSVLGMLDRLVELGNNPPPNTKIVMALSRSASKAASQSFGSGSNTPNVEQLPMSPPEIEEMSDDDEEAEMSMDEISGVGQCVADKMGLEMDCPSDAKDGTRLLPLGDYLLIFTKIFEAIITQVAAADLVEGFVEKNGVEKILSLCNLPSLAADLAASTFSTSVGSIVKFVLQHVKSGDKLMLAIMEVFLQSIGPLAARSSRDHSDANSGASMLVPLGDEGIVAAITSMSNAVPILSMLTKNTAVSVPQTQGELRNRVWDAWLTDTGKRLHIGFRKVARVLSWETALLKMIEPTKAVATTQTDPSEIEALCVGASSPLTSTSSTEPNNVMSVAVDPPSTAARQPAWALAGITQAENAFWHRHKNVAEMVIKANKTVSEFLSQLSRSCFAPTRRNRRYDFSASTMPKAAQQMADEVFAGFFRDLKWSCYKLPDGAPIPPMEFGRLQEVIAQMSVALFDDRRQPFHAMLQRFYTSGCHNAFCDLMIEKLAPALNNDYNDWLELAFLEWFRLASRLANKQNMLHTLYRQPQPLTVEFDPKKYLKLVHNDFFRAFCVLFSKLSDEKVDLKCCQTLCETAISVYKDVAHSLTPTTEENPRSQNDESGDARTPAADGEETQRDAALRQLLPEGSVSLLVDMGFPHELVVQALEETGSTEGATEWLINRNAAGLQQALERNNDVGDLEEGEFVDANLPFLLGVAGSSSGSANEDREANRKAGTSNALDVEDSIEMPIITPLKELNIDTDLSISRACIELMPLCKRLMELGSDLVFSCADLVSGMVSTLDEEWRRRQLIGQIMIEEIIVMARSVMSGPTEHAVRVLATRIHFACLLFDHVADEYLEAIGTHPMVSTMLLLLGFVYDNFDVDYMQNGLLSPVVLWLDLYDKGMRALKRRNVLKSASPQLKWSYHAEEERIGTGRSHKKWQPYSPVNQLQLNKAFFSGKTNCVLKIPRKEKDFTVDFSLMRQRDGLACNQAVFAELPDGAEIDIETLKKSEKESIWTTAETSRLLVMVVSLLHKSLIHHTAAHTILAFVARLTRDSNCAVNFIQQGGIPALLQLRCSTTPSTSVLTSLIIRQCIDDENMMAQVMEKSVRVVTNPVQSTPLSEYLGMSETKPKDWCETLNKLAPLSTRCPSIFVNTMEKSARLDGTLMVSTSSKPHYSPPTSNERTQQIVQLLLRECLHGEWPSESSVPLGHTRMISRGAILSLLAELVKSYPGVASLICEAKEDGQSVIHQLIEHFIDGTQEKDTLGSLKTLISILAACNHSPKAQEALVSDMKASLVSIGSSSLSSTAICSKVSELCSLLVMMLDSCPSSSSSLSHSHHRHLLGGTPNPITKLFHKKKISNDLVKTITYLQLSQKEAIDTVNIVLKTLETLMRSTNTSGASANAASITHGARNVARAQAVINAAVADAVRIPSPNNSRDNALSRAIDLREIFGNNLLSDSNEMGEDQDDRGVQAFVRAGENFGHSDDQPQENDHHREIMDEEMDEEAVEDSMSSGEEDNEERTVEDEEGDDREEDDTMDGEEQDEEEEEDDEDGRREGEAQATVRVDAEESGEDGEEEEEDDDEEMYDYPEEDEDALHDLSFELLDRPGLSSLGFDDFIFGPPIGINREHRGARREPSSAGVHPLMVRPAHIADSQPTTNQQAAPTVSRLERIARFGNYRSLLLDGAGARIPVALTRQNAIRRIGGTDRGYVGPTSQLFDRLFDLHARDRSGPVMNVNGRIVNMSSNMLDSPEERRMRQPASAPSALDRFTDGADMMDGVSLQYVAIIINTIVTRVARKRVEEEKAKEAAEEAAKKAAEESSKPAASENAPSTSEDTGNTNATATVLAHPPTEVARQAWDESVQNNREPDVTTALLSAGDSVTDSTSGLATADGEAMDTSEAFEPRDAEADVSMDEAPPHSSAATVASSLPEAEADEERMITPPLSTAQNASREGEEHPSDRSDNSGHTETTTDEPLADGASSSAAAPSGNSAVPEEFRDILGDIEIPDGVDPAFLAALPEDMRAEVIRDHRRQQRAQRAAQPSLPAQDGNGESGSNVVPAVEPIDQDFLNALPPELQEEILAQHERAVREAEEAMRRANAPAPAVPPEPEMDGAAVIASLPPHERTQVLAEMDDSELQRLPADMQNEARRARESLEPLQNILRFRHLLMPSSARSRQLARSVNLSGFGTSYSGIGTSGSAAGSSGAPAVGSLAGQANTANTQSLQLLDRDSILILTMLFLVDNRLSNGRLQKVIRLACSHANSCDFVIWCLLALLEKAHDGAVDDEELVSVCPSWLDSITVSGVGHNERALKIGKHVSKVAIHPLLALPLSKNVLDTLATIAKTYPGHFLPSSLRKMQHTVVKDGVTDTSNVKDASPPMDLFWELVQASSCKSLTAKEARECGERMSLETSHVGRLMRHLSKPVVAKTGTIQDRLLRVISTIVQTLPNDTMTLLGNLEGPHPLESQLKAVIDVLMRGSCSNEGLADGRTLLVECMRALPPSITDSIYEQLFTAVENVGLELQPQIERLIEELGEPETLPPVSDEVPSTSKASPSNNAENEGAQTNSTTAAGSDRDRRLTRTRIGRLVLDAENSSRFTLSASSCPELQLPAVTMLTDKSGAQYKLLSALQTLSKIRDTMRQMKEERRKKEELEKKKTEDESKASDAAANSTSEQKAIDPVAVDENSTAPTLTPSSAEGRPVSASPETSKATEQEQAKKVVEENNEDVVLSHRLTRLDALWESVSTCLLRLGKASDHHAVLALQPAAEAFFLVHAVPRPANATSEHHDDPDTLKMIAFAEKHREVLNQVLRQNNTALSPGGPFAALIQFPKLLDFDVKRKYFRKELGKMDGDRGFRRADVQVQVRRSQIFSDSFRELYRLRPNEWKHRFYIIFQGEEGQDAGGLLREWFSVITREIFNPNYALFITAPGDMVTYMINKASYINPEHLDYFKFVGRLIAKAIYDNKLLDCYFTRAFYKHILNLPVRYQDIESEDPAFYNSLEFLLNNPIDDLGLDLSFSLEVEEFGVRSIRDLKPDGRKIDVTDANKEEYVKLVCQMKMTGSIRKQLDAFLTGFYEVIPKQLISMFNEQELELLISGLPDVDIDDLANNTEYKMYTKTSAQIQWFWRALRSYEPEDRAKFLQFVTGTSKVPLQGFASLEGMNGIQKFSIHMDCRGGDRLPAAHTCFNQLDLPQYESYEKLRDSLLMAIRECTEGFGFA</sequence>
<dbReference type="Gene3D" id="1.10.8.10">
    <property type="entry name" value="DNA helicase RuvA subunit, C-terminal domain"/>
    <property type="match status" value="1"/>
</dbReference>
<evidence type="ECO:0000256" key="9">
    <source>
        <dbReference type="ARBA" id="ARBA00022816"/>
    </source>
</evidence>
<evidence type="ECO:0000313" key="17">
    <source>
        <dbReference type="Proteomes" id="UP001176961"/>
    </source>
</evidence>
<evidence type="ECO:0000256" key="6">
    <source>
        <dbReference type="ARBA" id="ARBA00022553"/>
    </source>
</evidence>
<dbReference type="GO" id="GO:0006511">
    <property type="term" value="P:ubiquitin-dependent protein catabolic process"/>
    <property type="evidence" value="ECO:0007669"/>
    <property type="project" value="TreeGrafter"/>
</dbReference>
<dbReference type="Pfam" id="PF00632">
    <property type="entry name" value="HECT"/>
    <property type="match status" value="1"/>
</dbReference>
<keyword evidence="10" id="KW-0539">Nucleus</keyword>
<dbReference type="EMBL" id="CATQJL010000305">
    <property type="protein sequence ID" value="CAJ0602849.1"/>
    <property type="molecule type" value="Genomic_DNA"/>
</dbReference>
<dbReference type="Gene3D" id="6.10.250.1630">
    <property type="match status" value="1"/>
</dbReference>
<dbReference type="PROSITE" id="PS50030">
    <property type="entry name" value="UBA"/>
    <property type="match status" value="1"/>
</dbReference>
<keyword evidence="7" id="KW-0808">Transferase</keyword>
<dbReference type="InterPro" id="IPR037197">
    <property type="entry name" value="WWE_dom_sf"/>
</dbReference>
<dbReference type="PANTHER" id="PTHR11254">
    <property type="entry name" value="HECT DOMAIN UBIQUITIN-PROTEIN LIGASE"/>
    <property type="match status" value="1"/>
</dbReference>
<dbReference type="GO" id="GO:0000209">
    <property type="term" value="P:protein polyubiquitination"/>
    <property type="evidence" value="ECO:0007669"/>
    <property type="project" value="TreeGrafter"/>
</dbReference>
<evidence type="ECO:0000256" key="1">
    <source>
        <dbReference type="ARBA" id="ARBA00000885"/>
    </source>
</evidence>
<reference evidence="16" key="1">
    <citation type="submission" date="2023-07" db="EMBL/GenBank/DDBJ databases">
        <authorList>
            <consortium name="CYATHOMIX"/>
        </authorList>
    </citation>
    <scope>NUCLEOTIDE SEQUENCE</scope>
    <source>
        <strain evidence="16">N/A</strain>
    </source>
</reference>
<evidence type="ECO:0000256" key="7">
    <source>
        <dbReference type="ARBA" id="ARBA00022679"/>
    </source>
</evidence>
<feature type="compositionally biased region" description="Polar residues" evidence="13">
    <location>
        <begin position="697"/>
        <end position="710"/>
    </location>
</feature>
<dbReference type="FunFam" id="3.30.2410.10:FF:000004">
    <property type="entry name" value="E3 ubiquitin-protein ligase HUWE1, variant"/>
    <property type="match status" value="1"/>
</dbReference>
<feature type="domain" description="UBA" evidence="14">
    <location>
        <begin position="1283"/>
        <end position="1323"/>
    </location>
</feature>
<dbReference type="GO" id="GO:0005634">
    <property type="term" value="C:nucleus"/>
    <property type="evidence" value="ECO:0007669"/>
    <property type="project" value="UniProtKB-SubCell"/>
</dbReference>
<feature type="domain" description="HECT" evidence="15">
    <location>
        <begin position="3522"/>
        <end position="3858"/>
    </location>
</feature>
<feature type="compositionally biased region" description="Polar residues" evidence="13">
    <location>
        <begin position="2471"/>
        <end position="2484"/>
    </location>
</feature>
<dbReference type="SUPFAM" id="SSF117839">
    <property type="entry name" value="WWE domain"/>
    <property type="match status" value="1"/>
</dbReference>
<dbReference type="Pfam" id="PF02825">
    <property type="entry name" value="WWE"/>
    <property type="match status" value="1"/>
</dbReference>
<keyword evidence="6" id="KW-0597">Phosphoprotein</keyword>
<dbReference type="Gene3D" id="3.90.1750.10">
    <property type="entry name" value="Hect, E3 ligase catalytic domains"/>
    <property type="match status" value="1"/>
</dbReference>
<dbReference type="InterPro" id="IPR010314">
    <property type="entry name" value="E3_Ub_ligase_DUF913"/>
</dbReference>
<feature type="compositionally biased region" description="Acidic residues" evidence="13">
    <location>
        <begin position="719"/>
        <end position="733"/>
    </location>
</feature>
<protein>
    <recommendedName>
        <fullName evidence="4">HECT-type E3 ubiquitin transferase</fullName>
        <ecNumber evidence="4">2.3.2.26</ecNumber>
    </recommendedName>
</protein>
<evidence type="ECO:0000259" key="14">
    <source>
        <dbReference type="PROSITE" id="PS50030"/>
    </source>
</evidence>
<dbReference type="InterPro" id="IPR009060">
    <property type="entry name" value="UBA-like_sf"/>
</dbReference>
<evidence type="ECO:0000256" key="10">
    <source>
        <dbReference type="ARBA" id="ARBA00023242"/>
    </source>
</evidence>
<dbReference type="InterPro" id="IPR010309">
    <property type="entry name" value="E3_Ub_ligase_DUF908"/>
</dbReference>
<dbReference type="SMART" id="SM00165">
    <property type="entry name" value="UBA"/>
    <property type="match status" value="1"/>
</dbReference>
<feature type="compositionally biased region" description="Basic and acidic residues" evidence="13">
    <location>
        <begin position="2452"/>
        <end position="2464"/>
    </location>
</feature>
<evidence type="ECO:0000256" key="11">
    <source>
        <dbReference type="ARBA" id="ARBA00034494"/>
    </source>
</evidence>
<dbReference type="CDD" id="cd00078">
    <property type="entry name" value="HECTc"/>
    <property type="match status" value="1"/>
</dbReference>
<dbReference type="InterPro" id="IPR000569">
    <property type="entry name" value="HECT_dom"/>
</dbReference>
<evidence type="ECO:0000256" key="12">
    <source>
        <dbReference type="PROSITE-ProRule" id="PRU00104"/>
    </source>
</evidence>
<evidence type="ECO:0000256" key="3">
    <source>
        <dbReference type="ARBA" id="ARBA00004906"/>
    </source>
</evidence>
<feature type="region of interest" description="Disordered" evidence="13">
    <location>
        <begin position="2668"/>
        <end position="2701"/>
    </location>
</feature>
<dbReference type="SUPFAM" id="SSF56204">
    <property type="entry name" value="Hect, E3 ligase catalytic domain"/>
    <property type="match status" value="1"/>
</dbReference>
<dbReference type="PROSITE" id="PS50237">
    <property type="entry name" value="HECT"/>
    <property type="match status" value="1"/>
</dbReference>
<dbReference type="Gene3D" id="3.30.2160.10">
    <property type="entry name" value="Hect, E3 ligase catalytic domain"/>
    <property type="match status" value="1"/>
</dbReference>
<dbReference type="SMART" id="SM00119">
    <property type="entry name" value="HECTc"/>
    <property type="match status" value="1"/>
</dbReference>
<dbReference type="InterPro" id="IPR050409">
    <property type="entry name" value="E3_ubiq-protein_ligase"/>
</dbReference>
<dbReference type="FunFam" id="3.90.1750.10:FF:000003">
    <property type="entry name" value="E3 ubiquitin-protein ligase UPL1"/>
    <property type="match status" value="1"/>
</dbReference>
<dbReference type="Pfam" id="PF06012">
    <property type="entry name" value="DUF908"/>
    <property type="match status" value="1"/>
</dbReference>
<feature type="compositionally biased region" description="Polar residues" evidence="13">
    <location>
        <begin position="3188"/>
        <end position="3213"/>
    </location>
</feature>
<feature type="region of interest" description="Disordered" evidence="13">
    <location>
        <begin position="2519"/>
        <end position="2649"/>
    </location>
</feature>
<comment type="pathway">
    <text evidence="3">Protein modification; protein ubiquitination.</text>
</comment>
<feature type="compositionally biased region" description="Polar residues" evidence="13">
    <location>
        <begin position="3326"/>
        <end position="3337"/>
    </location>
</feature>
<keyword evidence="5" id="KW-0813">Transport</keyword>
<dbReference type="Proteomes" id="UP001176961">
    <property type="component" value="Unassembled WGS sequence"/>
</dbReference>
<gene>
    <name evidence="16" type="ORF">CYNAS_LOCUS14832</name>
</gene>
<dbReference type="SUPFAM" id="SSF46934">
    <property type="entry name" value="UBA-like"/>
    <property type="match status" value="1"/>
</dbReference>
<evidence type="ECO:0000256" key="13">
    <source>
        <dbReference type="SAM" id="MobiDB-lite"/>
    </source>
</evidence>
<feature type="active site" description="Glycyl thioester intermediate" evidence="12">
    <location>
        <position position="3825"/>
    </location>
</feature>
<comment type="catalytic activity">
    <reaction evidence="1">
        <text>S-ubiquitinyl-[E2 ubiquitin-conjugating enzyme]-L-cysteine + [acceptor protein]-L-lysine = [E2 ubiquitin-conjugating enzyme]-L-cysteine + N(6)-ubiquitinyl-[acceptor protein]-L-lysine.</text>
        <dbReference type="EC" id="2.3.2.26"/>
    </reaction>
</comment>
<feature type="region of interest" description="Disordered" evidence="13">
    <location>
        <begin position="2452"/>
        <end position="2484"/>
    </location>
</feature>
<evidence type="ECO:0000256" key="4">
    <source>
        <dbReference type="ARBA" id="ARBA00012485"/>
    </source>
</evidence>
<feature type="region of interest" description="Disordered" evidence="13">
    <location>
        <begin position="697"/>
        <end position="733"/>
    </location>
</feature>
<evidence type="ECO:0000256" key="2">
    <source>
        <dbReference type="ARBA" id="ARBA00004123"/>
    </source>
</evidence>
<dbReference type="Pfam" id="PF14377">
    <property type="entry name" value="UBM"/>
    <property type="match status" value="3"/>
</dbReference>
<feature type="region of interest" description="Disordered" evidence="13">
    <location>
        <begin position="1247"/>
        <end position="1277"/>
    </location>
</feature>
<keyword evidence="9" id="KW-0509">mRNA transport</keyword>
<feature type="compositionally biased region" description="Low complexity" evidence="13">
    <location>
        <begin position="2623"/>
        <end position="2635"/>
    </location>
</feature>
<feature type="compositionally biased region" description="Acidic residues" evidence="13">
    <location>
        <begin position="2211"/>
        <end position="2231"/>
    </location>
</feature>